<dbReference type="SMART" id="SM00324">
    <property type="entry name" value="RhoGAP"/>
    <property type="match status" value="1"/>
</dbReference>
<evidence type="ECO:0000256" key="1">
    <source>
        <dbReference type="ARBA" id="ARBA00022468"/>
    </source>
</evidence>
<evidence type="ECO:0000313" key="10">
    <source>
        <dbReference type="Proteomes" id="UP000054886"/>
    </source>
</evidence>
<keyword evidence="3 4" id="KW-0862">Zinc</keyword>
<dbReference type="InterPro" id="IPR000198">
    <property type="entry name" value="RhoGAP_dom"/>
</dbReference>
<feature type="region of interest" description="Disordered" evidence="6">
    <location>
        <begin position="350"/>
        <end position="375"/>
    </location>
</feature>
<comment type="caution">
    <text evidence="9">The sequence shown here is derived from an EMBL/GenBank/DDBJ whole genome shotgun (WGS) entry which is preliminary data.</text>
</comment>
<dbReference type="InterPro" id="IPR001781">
    <property type="entry name" value="Znf_LIM"/>
</dbReference>
<accession>A0A0W0DE41</accession>
<dbReference type="CDD" id="cd09394">
    <property type="entry name" value="LIM1_Rga"/>
    <property type="match status" value="1"/>
</dbReference>
<dbReference type="GO" id="GO:0005938">
    <property type="term" value="C:cell cortex"/>
    <property type="evidence" value="ECO:0007669"/>
    <property type="project" value="UniProtKB-ARBA"/>
</dbReference>
<dbReference type="VEuPathDB" id="FungiDB:GVI51_K10153"/>
<dbReference type="AlphaFoldDB" id="A0A0W0DE41"/>
<feature type="domain" description="LIM zinc-binding" evidence="7">
    <location>
        <begin position="74"/>
        <end position="135"/>
    </location>
</feature>
<dbReference type="Gene3D" id="2.10.110.10">
    <property type="entry name" value="Cysteine Rich Protein"/>
    <property type="match status" value="2"/>
</dbReference>
<proteinExistence type="predicted"/>
<feature type="region of interest" description="Disordered" evidence="6">
    <location>
        <begin position="415"/>
        <end position="464"/>
    </location>
</feature>
<sequence>MSVSVDSVISGDSKELPVCVKCKEPITTGHAYELGYDRWHIECFACHKCDRLLTCDSDFLVLGTGALICFDCSDSCKSCGKKIDDLAIILSSSNEAYCSDCFKCCKCHENIQDLRYAKTKKGLFCLHCHEKLLAKRRTYDEKKRKLLEKKNLPKIPQITDDDVESPSLNPIMKSRQTDDDMKKSSSSLEIPKRSVNRPRSAIRDAQIMKENGLVKSTSDSIITHYLDVDETKEKESKDVIDKSSSRKNSAVSEKQLLSPNRPAHLRKSSLSAPAEEFYTATEFQSPLRNNIIRSPLRDQSQKSPFRGSKTDILLKSPKSHRRGMVLDTDDENSPESFNILDCFDPSDGSSLMAPPIVGSSNHTSLGNSESPRTFPTSLTKELSNDKLRNDKSAVMKGIVNGELDASSIHSFEGEQDNLKNEDDKGHSQDNVLSKGRIGELNLNSSRLGNSDSDSLYEGSKQYNSSSEILKQNGSLSKPPLNHDRDYNDSDYFYEKEIKREIMRSEMHLRKLRHEVDVYRNKKKKYQKEIDEMKLARKELKLSLDNLQQEWNQLRAQIDESIIDHNDEDLSMISEARGKGTQPELAEVASVARTSNSKPRFWKLFSSSKETVIPPLISQPMQFPMQAVNYGINSTSAMFSLGSNSDDNPLKLDISHPVLKNVNEFDDLKLISLQNTNDQSMANRSSSPITSDGSKLYGSSLAARAQFEGNSIPFIIRACISFIESSDEFLTSEGIYRKSGSQLRIEELEKKFADYPVNKDSVEAPPPRFLEDQDIHTVTGVLKRYLRKLPNPVLTYQVYEPLISLVRDENLIEALPLINSKMTTESKSSERYFFMVETIRKILLNIPESHFDVLRLLSKHVCKVSSYSSINLMTIRNLALIFAPNLLRDYTGMKEIEDMREKDYLMTFLFTYHEEILH</sequence>
<dbReference type="PROSITE" id="PS50238">
    <property type="entry name" value="RHOGAP"/>
    <property type="match status" value="1"/>
</dbReference>
<dbReference type="SMART" id="SM00132">
    <property type="entry name" value="LIM"/>
    <property type="match status" value="2"/>
</dbReference>
<keyword evidence="2 4" id="KW-0479">Metal-binding</keyword>
<dbReference type="GO" id="GO:0046872">
    <property type="term" value="F:metal ion binding"/>
    <property type="evidence" value="ECO:0007669"/>
    <property type="project" value="UniProtKB-KW"/>
</dbReference>
<dbReference type="EMBL" id="LLZZ01000124">
    <property type="protein sequence ID" value="KTB02488.1"/>
    <property type="molecule type" value="Genomic_DNA"/>
</dbReference>
<dbReference type="VEuPathDB" id="FungiDB:B1J91_K10318g"/>
<feature type="domain" description="Rho-GAP" evidence="8">
    <location>
        <begin position="698"/>
        <end position="916"/>
    </location>
</feature>
<dbReference type="PROSITE" id="PS50023">
    <property type="entry name" value="LIM_DOMAIN_2"/>
    <property type="match status" value="1"/>
</dbReference>
<feature type="compositionally biased region" description="Polar residues" evidence="6">
    <location>
        <begin position="441"/>
        <end position="453"/>
    </location>
</feature>
<dbReference type="VEuPathDB" id="FungiDB:GWK60_K10109"/>
<dbReference type="InterPro" id="IPR008936">
    <property type="entry name" value="Rho_GTPase_activation_prot"/>
</dbReference>
<dbReference type="VEuPathDB" id="FungiDB:CAGL0K10318g"/>
<dbReference type="Gene3D" id="1.10.555.10">
    <property type="entry name" value="Rho GTPase activation protein"/>
    <property type="match status" value="1"/>
</dbReference>
<name>A0A0W0DE41_CANGB</name>
<dbReference type="GO" id="GO:0007165">
    <property type="term" value="P:signal transduction"/>
    <property type="evidence" value="ECO:0007669"/>
    <property type="project" value="InterPro"/>
</dbReference>
<dbReference type="PANTHER" id="PTHR23176">
    <property type="entry name" value="RHO/RAC/CDC GTPASE-ACTIVATING PROTEIN"/>
    <property type="match status" value="1"/>
</dbReference>
<feature type="compositionally biased region" description="Polar residues" evidence="6">
    <location>
        <begin position="358"/>
        <end position="375"/>
    </location>
</feature>
<gene>
    <name evidence="9" type="ORF">AO440_003687</name>
</gene>
<evidence type="ECO:0000313" key="9">
    <source>
        <dbReference type="EMBL" id="KTB02488.1"/>
    </source>
</evidence>
<dbReference type="CDD" id="cd00159">
    <property type="entry name" value="RhoGAP"/>
    <property type="match status" value="1"/>
</dbReference>
<evidence type="ECO:0000256" key="2">
    <source>
        <dbReference type="ARBA" id="ARBA00022723"/>
    </source>
</evidence>
<dbReference type="InterPro" id="IPR050729">
    <property type="entry name" value="Rho-GAP"/>
</dbReference>
<feature type="compositionally biased region" description="Polar residues" evidence="6">
    <location>
        <begin position="246"/>
        <end position="258"/>
    </location>
</feature>
<evidence type="ECO:0000256" key="6">
    <source>
        <dbReference type="SAM" id="MobiDB-lite"/>
    </source>
</evidence>
<dbReference type="SUPFAM" id="SSF48350">
    <property type="entry name" value="GTPase activation domain, GAP"/>
    <property type="match status" value="1"/>
</dbReference>
<dbReference type="CDD" id="cd09395">
    <property type="entry name" value="LIM2_Rga"/>
    <property type="match status" value="1"/>
</dbReference>
<keyword evidence="5" id="KW-0175">Coiled coil</keyword>
<evidence type="ECO:0000256" key="5">
    <source>
        <dbReference type="SAM" id="Coils"/>
    </source>
</evidence>
<feature type="coiled-coil region" evidence="5">
    <location>
        <begin position="494"/>
        <end position="563"/>
    </location>
</feature>
<feature type="compositionally biased region" description="Basic and acidic residues" evidence="6">
    <location>
        <begin position="416"/>
        <end position="427"/>
    </location>
</feature>
<protein>
    <submittedName>
        <fullName evidence="9">Rho-type GTPase-activating protein 1</fullName>
    </submittedName>
</protein>
<keyword evidence="4" id="KW-0440">LIM domain</keyword>
<dbReference type="Pfam" id="PF00412">
    <property type="entry name" value="LIM"/>
    <property type="match status" value="2"/>
</dbReference>
<evidence type="ECO:0000259" key="7">
    <source>
        <dbReference type="PROSITE" id="PS50023"/>
    </source>
</evidence>
<feature type="region of interest" description="Disordered" evidence="6">
    <location>
        <begin position="232"/>
        <end position="269"/>
    </location>
</feature>
<dbReference type="Proteomes" id="UP000054886">
    <property type="component" value="Unassembled WGS sequence"/>
</dbReference>
<dbReference type="GO" id="GO:0007010">
    <property type="term" value="P:cytoskeleton organization"/>
    <property type="evidence" value="ECO:0007669"/>
    <property type="project" value="UniProtKB-ARBA"/>
</dbReference>
<dbReference type="Pfam" id="PF00620">
    <property type="entry name" value="RhoGAP"/>
    <property type="match status" value="1"/>
</dbReference>
<feature type="region of interest" description="Disordered" evidence="6">
    <location>
        <begin position="157"/>
        <end position="200"/>
    </location>
</feature>
<organism evidence="9 10">
    <name type="scientific">Candida glabrata</name>
    <name type="common">Yeast</name>
    <name type="synonym">Torulopsis glabrata</name>
    <dbReference type="NCBI Taxonomy" id="5478"/>
    <lineage>
        <taxon>Eukaryota</taxon>
        <taxon>Fungi</taxon>
        <taxon>Dikarya</taxon>
        <taxon>Ascomycota</taxon>
        <taxon>Saccharomycotina</taxon>
        <taxon>Saccharomycetes</taxon>
        <taxon>Saccharomycetales</taxon>
        <taxon>Saccharomycetaceae</taxon>
        <taxon>Nakaseomyces</taxon>
    </lineage>
</organism>
<feature type="compositionally biased region" description="Basic and acidic residues" evidence="6">
    <location>
        <begin position="232"/>
        <end position="244"/>
    </location>
</feature>
<dbReference type="GO" id="GO:0005933">
    <property type="term" value="C:cellular bud"/>
    <property type="evidence" value="ECO:0007669"/>
    <property type="project" value="UniProtKB-ARBA"/>
</dbReference>
<keyword evidence="1" id="KW-0343">GTPase activation</keyword>
<evidence type="ECO:0000259" key="8">
    <source>
        <dbReference type="PROSITE" id="PS50238"/>
    </source>
</evidence>
<dbReference type="PANTHER" id="PTHR23176:SF121">
    <property type="entry name" value="RHO-TYPE GTPASE-ACTIVATING PROTEIN 1-RELATED"/>
    <property type="match status" value="1"/>
</dbReference>
<reference evidence="9 10" key="1">
    <citation type="submission" date="2015-10" db="EMBL/GenBank/DDBJ databases">
        <title>Draft genomes sequences of Candida glabrata isolates 1A, 1B, 2A, 2B, 3A and 3B.</title>
        <authorList>
            <person name="Haavelsrud O.E."/>
            <person name="Gaustad P."/>
        </authorList>
    </citation>
    <scope>NUCLEOTIDE SEQUENCE [LARGE SCALE GENOMIC DNA]</scope>
    <source>
        <strain evidence="9">910700640</strain>
    </source>
</reference>
<dbReference type="GO" id="GO:0005096">
    <property type="term" value="F:GTPase activator activity"/>
    <property type="evidence" value="ECO:0007669"/>
    <property type="project" value="UniProtKB-KW"/>
</dbReference>
<evidence type="ECO:0000256" key="3">
    <source>
        <dbReference type="ARBA" id="ARBA00022833"/>
    </source>
</evidence>
<dbReference type="PROSITE" id="PS00478">
    <property type="entry name" value="LIM_DOMAIN_1"/>
    <property type="match status" value="1"/>
</dbReference>
<evidence type="ECO:0000256" key="4">
    <source>
        <dbReference type="PROSITE-ProRule" id="PRU00125"/>
    </source>
</evidence>